<keyword evidence="10" id="KW-0460">Magnesium</keyword>
<reference evidence="11" key="1">
    <citation type="submission" date="2022-11" db="EMBL/GenBank/DDBJ databases">
        <authorList>
            <person name="Kikuchi T."/>
        </authorList>
    </citation>
    <scope>NUCLEOTIDE SEQUENCE</scope>
    <source>
        <strain evidence="11">PS1010</strain>
    </source>
</reference>
<dbReference type="GO" id="GO:0005525">
    <property type="term" value="F:GTP binding"/>
    <property type="evidence" value="ECO:0007669"/>
    <property type="project" value="UniProtKB-KW"/>
</dbReference>
<dbReference type="Gene3D" id="1.10.400.10">
    <property type="entry name" value="GI Alpha 1, domain 2-like"/>
    <property type="match status" value="1"/>
</dbReference>
<evidence type="ECO:0000313" key="11">
    <source>
        <dbReference type="EMBL" id="CAI5456010.1"/>
    </source>
</evidence>
<dbReference type="SUPFAM" id="SSF52540">
    <property type="entry name" value="P-loop containing nucleoside triphosphate hydrolases"/>
    <property type="match status" value="1"/>
</dbReference>
<dbReference type="InterPro" id="IPR011025">
    <property type="entry name" value="GproteinA_insert"/>
</dbReference>
<sequence>MGSAVCKPTDEAIRQNQKIDNELRKDEKEQQKKIKFLLLGISDAGKSTIVKQMRQIHDGGFNDTEIINAIFQIRQNIIEAFKQVSILILKNGSKIAENEKAVLNVFAYETSKVEMMNETDELTYLNDFRFFECIMDFFRTNKCHPMVPDNIFYFFPELHRILVTNYVPTIQDMIHMRATTLGVHEISFDFRKHVIRLIDVGGQKTERRKWIHFFEGVTAVMFVTSLSCFDQFVLDDTARTEIEEEGKATDSSNPVVLVSWETSLNRIENRVLIRSASSDASKLLNRLQDSVELFKSVLKNNFLHRSCFMLFLNKKDVLEHKLKALKFIDYFPDYSKYLIPDNQFNTVTSYIDNMFRKGAGGNQKIYSHYTQATDTKSIDYVFNSACDVIFQQYLDNVELE</sequence>
<gene>
    <name evidence="11" type="ORF">CAMP_LOCUS18647</name>
</gene>
<accession>A0A9P1NAS1</accession>
<dbReference type="GO" id="GO:0031683">
    <property type="term" value="F:G-protein beta/gamma-subunit complex binding"/>
    <property type="evidence" value="ECO:0007669"/>
    <property type="project" value="InterPro"/>
</dbReference>
<feature type="binding site" evidence="9">
    <location>
        <begin position="199"/>
        <end position="203"/>
    </location>
    <ligand>
        <name>GTP</name>
        <dbReference type="ChEBI" id="CHEBI:37565"/>
    </ligand>
</feature>
<organism evidence="11 12">
    <name type="scientific">Caenorhabditis angaria</name>
    <dbReference type="NCBI Taxonomy" id="860376"/>
    <lineage>
        <taxon>Eukaryota</taxon>
        <taxon>Metazoa</taxon>
        <taxon>Ecdysozoa</taxon>
        <taxon>Nematoda</taxon>
        <taxon>Chromadorea</taxon>
        <taxon>Rhabditida</taxon>
        <taxon>Rhabditina</taxon>
        <taxon>Rhabditomorpha</taxon>
        <taxon>Rhabditoidea</taxon>
        <taxon>Rhabditidae</taxon>
        <taxon>Peloderinae</taxon>
        <taxon>Caenorhabditis</taxon>
    </lineage>
</organism>
<evidence type="ECO:0000256" key="9">
    <source>
        <dbReference type="PIRSR" id="PIRSR601019-1"/>
    </source>
</evidence>
<evidence type="ECO:0000256" key="1">
    <source>
        <dbReference type="ARBA" id="ARBA00011356"/>
    </source>
</evidence>
<dbReference type="FunFam" id="3.40.50.300:FF:000692">
    <property type="entry name" value="Guanine nucleotide-binding protein subunit alpha"/>
    <property type="match status" value="1"/>
</dbReference>
<evidence type="ECO:0000256" key="6">
    <source>
        <dbReference type="ARBA" id="ARBA00023139"/>
    </source>
</evidence>
<dbReference type="OrthoDB" id="5817230at2759"/>
<comment type="caution">
    <text evidence="11">The sequence shown here is derived from an EMBL/GenBank/DDBJ whole genome shotgun (WGS) entry which is preliminary data.</text>
</comment>
<dbReference type="PROSITE" id="PS51882">
    <property type="entry name" value="G_ALPHA"/>
    <property type="match status" value="1"/>
</dbReference>
<keyword evidence="4 9" id="KW-0547">Nucleotide-binding</keyword>
<dbReference type="PANTHER" id="PTHR10218">
    <property type="entry name" value="GTP-BINDING PROTEIN ALPHA SUBUNIT"/>
    <property type="match status" value="1"/>
</dbReference>
<comment type="subunit">
    <text evidence="1">G proteins are composed of 3 units; alpha, beta and gamma. The alpha chain contains the guanine nucleotide binding site.</text>
</comment>
<keyword evidence="3 10" id="KW-0479">Metal-binding</keyword>
<dbReference type="GO" id="GO:0001664">
    <property type="term" value="F:G protein-coupled receptor binding"/>
    <property type="evidence" value="ECO:0007669"/>
    <property type="project" value="TreeGrafter"/>
</dbReference>
<dbReference type="SMART" id="SM00275">
    <property type="entry name" value="G_alpha"/>
    <property type="match status" value="1"/>
</dbReference>
<protein>
    <submittedName>
        <fullName evidence="11">Uncharacterized protein</fullName>
    </submittedName>
</protein>
<dbReference type="AlphaFoldDB" id="A0A9P1NAS1"/>
<dbReference type="Proteomes" id="UP001152747">
    <property type="component" value="Unassembled WGS sequence"/>
</dbReference>
<keyword evidence="7" id="KW-0807">Transducer</keyword>
<keyword evidence="5 9" id="KW-0342">GTP-binding</keyword>
<dbReference type="GO" id="GO:0003924">
    <property type="term" value="F:GTPase activity"/>
    <property type="evidence" value="ECO:0007669"/>
    <property type="project" value="InterPro"/>
</dbReference>
<dbReference type="Pfam" id="PF00503">
    <property type="entry name" value="G-alpha"/>
    <property type="match status" value="1"/>
</dbReference>
<feature type="binding site" evidence="9">
    <location>
        <begin position="313"/>
        <end position="316"/>
    </location>
    <ligand>
        <name>GTP</name>
        <dbReference type="ChEBI" id="CHEBI:37565"/>
    </ligand>
</feature>
<feature type="binding site" evidence="10">
    <location>
        <position position="47"/>
    </location>
    <ligand>
        <name>Mg(2+)</name>
        <dbReference type="ChEBI" id="CHEBI:18420"/>
    </ligand>
</feature>
<dbReference type="GO" id="GO:0005834">
    <property type="term" value="C:heterotrimeric G-protein complex"/>
    <property type="evidence" value="ECO:0007669"/>
    <property type="project" value="TreeGrafter"/>
</dbReference>
<keyword evidence="8" id="KW-0449">Lipoprotein</keyword>
<evidence type="ECO:0000256" key="7">
    <source>
        <dbReference type="ARBA" id="ARBA00023224"/>
    </source>
</evidence>
<dbReference type="SUPFAM" id="SSF47895">
    <property type="entry name" value="Transducin (alpha subunit), insertion domain"/>
    <property type="match status" value="1"/>
</dbReference>
<evidence type="ECO:0000256" key="3">
    <source>
        <dbReference type="ARBA" id="ARBA00022723"/>
    </source>
</evidence>
<proteinExistence type="predicted"/>
<feature type="binding site" evidence="9">
    <location>
        <position position="372"/>
    </location>
    <ligand>
        <name>GTP</name>
        <dbReference type="ChEBI" id="CHEBI:37565"/>
    </ligand>
</feature>
<feature type="binding site" evidence="10">
    <location>
        <position position="180"/>
    </location>
    <ligand>
        <name>Mg(2+)</name>
        <dbReference type="ChEBI" id="CHEBI:18420"/>
    </ligand>
</feature>
<name>A0A9P1NAS1_9PELO</name>
<dbReference type="PRINTS" id="PR00318">
    <property type="entry name" value="GPROTEINA"/>
</dbReference>
<keyword evidence="2" id="KW-0519">Myristate</keyword>
<dbReference type="EMBL" id="CANHGI010000006">
    <property type="protein sequence ID" value="CAI5456010.1"/>
    <property type="molecule type" value="Genomic_DNA"/>
</dbReference>
<dbReference type="FunFam" id="3.40.50.300:FF:000720">
    <property type="entry name" value="Guanine nucleotide-binding protein G(k) subunit alpha"/>
    <property type="match status" value="1"/>
</dbReference>
<dbReference type="InterPro" id="IPR001019">
    <property type="entry name" value="Gprotein_alpha_su"/>
</dbReference>
<dbReference type="GO" id="GO:0046872">
    <property type="term" value="F:metal ion binding"/>
    <property type="evidence" value="ECO:0007669"/>
    <property type="project" value="UniProtKB-KW"/>
</dbReference>
<evidence type="ECO:0000256" key="8">
    <source>
        <dbReference type="ARBA" id="ARBA00023288"/>
    </source>
</evidence>
<dbReference type="CDD" id="cd00066">
    <property type="entry name" value="G-alpha"/>
    <property type="match status" value="1"/>
</dbReference>
<evidence type="ECO:0000256" key="2">
    <source>
        <dbReference type="ARBA" id="ARBA00022707"/>
    </source>
</evidence>
<dbReference type="GO" id="GO:0007188">
    <property type="term" value="P:adenylate cyclase-modulating G protein-coupled receptor signaling pathway"/>
    <property type="evidence" value="ECO:0007669"/>
    <property type="project" value="TreeGrafter"/>
</dbReference>
<dbReference type="GO" id="GO:0005737">
    <property type="term" value="C:cytoplasm"/>
    <property type="evidence" value="ECO:0007669"/>
    <property type="project" value="TreeGrafter"/>
</dbReference>
<evidence type="ECO:0000313" key="12">
    <source>
        <dbReference type="Proteomes" id="UP001152747"/>
    </source>
</evidence>
<evidence type="ECO:0000256" key="4">
    <source>
        <dbReference type="ARBA" id="ARBA00022741"/>
    </source>
</evidence>
<dbReference type="Gene3D" id="3.40.50.300">
    <property type="entry name" value="P-loop containing nucleotide triphosphate hydrolases"/>
    <property type="match status" value="2"/>
</dbReference>
<dbReference type="PANTHER" id="PTHR10218:SF302">
    <property type="entry name" value="GUANINE NUCLEOTIDE-BINDING PROTEIN ALPHA-5 SUBUNIT"/>
    <property type="match status" value="1"/>
</dbReference>
<evidence type="ECO:0000256" key="5">
    <source>
        <dbReference type="ARBA" id="ARBA00023134"/>
    </source>
</evidence>
<keyword evidence="12" id="KW-1185">Reference proteome</keyword>
<keyword evidence="6" id="KW-0564">Palmitate</keyword>
<dbReference type="InterPro" id="IPR027417">
    <property type="entry name" value="P-loop_NTPase"/>
</dbReference>
<evidence type="ECO:0000256" key="10">
    <source>
        <dbReference type="PIRSR" id="PIRSR601019-2"/>
    </source>
</evidence>